<dbReference type="HOGENOM" id="CLU_2505846_0_0_9"/>
<dbReference type="KEGG" id="bli:BL07071"/>
<reference evidence="1 2" key="1">
    <citation type="journal article" date="2004" name="Genome Biol.">
        <title>Complete genome sequence of the industrial bacterium Bacillus licheniformis and comparisons with closely related Bacillus species.</title>
        <authorList>
            <person name="Rey M.W."/>
            <person name="Ramaiya P."/>
            <person name="Nelson B.A."/>
            <person name="Brody-Karpin S.D."/>
            <person name="Zaretsky E.J."/>
            <person name="Tang M."/>
            <person name="Lopez de Leon A."/>
            <person name="Xiang H."/>
            <person name="Gusti V."/>
            <person name="Clausen I.G."/>
            <person name="Olsen P.B."/>
            <person name="Rasmussen M.D."/>
            <person name="Andersen J.T."/>
            <person name="Jorgensen P.L."/>
            <person name="Larsen T.S."/>
            <person name="Sorokin A."/>
            <person name="Bolotin A."/>
            <person name="Lapidus A."/>
            <person name="Galleron N."/>
            <person name="Ehrlich S.D."/>
            <person name="Berka R.M."/>
        </authorList>
    </citation>
    <scope>NUCLEOTIDE SEQUENCE [LARGE SCALE GENOMIC DNA]</scope>
    <source>
        <strain evidence="2">ATCC 14580 / DSM 13 / JCM 2505 / CCUG 7422 / NBRC 12200 / NCIMB 9375 / NCTC 10341 / NRRL NRS-1264 / Gibson 46</strain>
    </source>
</reference>
<proteinExistence type="predicted"/>
<evidence type="ECO:0000313" key="2">
    <source>
        <dbReference type="Proteomes" id="UP000000606"/>
    </source>
</evidence>
<dbReference type="Proteomes" id="UP000000606">
    <property type="component" value="Chromosome"/>
</dbReference>
<organism evidence="1 2">
    <name type="scientific">Bacillus licheniformis (strain ATCC 14580 / DSM 13 / JCM 2505 / CCUG 7422 / NBRC 12200 / NCIMB 9375 / NCTC 10341 / NRRL NRS-1264 / Gibson 46)</name>
    <dbReference type="NCBI Taxonomy" id="279010"/>
    <lineage>
        <taxon>Bacteria</taxon>
        <taxon>Bacillati</taxon>
        <taxon>Bacillota</taxon>
        <taxon>Bacilli</taxon>
        <taxon>Bacillales</taxon>
        <taxon>Bacillaceae</taxon>
        <taxon>Bacillus</taxon>
    </lineage>
</organism>
<keyword evidence="2" id="KW-1185">Reference proteome</keyword>
<gene>
    <name evidence="1" type="ordered locus">BL07071</name>
</gene>
<dbReference type="EMBL" id="CP000002">
    <property type="protein sequence ID" value="ABP97420.1"/>
    <property type="molecule type" value="Genomic_DNA"/>
</dbReference>
<dbReference type="KEGG" id="bld:BLi04077"/>
<evidence type="ECO:0000313" key="1">
    <source>
        <dbReference type="EMBL" id="ABP97420.1"/>
    </source>
</evidence>
<name>Q65DH4_BACLD</name>
<accession>Q65DH4</accession>
<dbReference type="AlphaFoldDB" id="Q65DH4"/>
<dbReference type="STRING" id="279010.BL07071"/>
<sequence>MKISSHFPSAFSIPEFQDVRPVFALQFAERALNPHFHLISGKTLDFFPLFVLEIMARRWRSSFVSVLISFFELFTMPAPSNAFFN</sequence>
<protein>
    <submittedName>
        <fullName evidence="1">Uncharacterized protein</fullName>
    </submittedName>
</protein>